<keyword evidence="5" id="KW-1003">Cell membrane</keyword>
<feature type="transmembrane region" description="Helical" evidence="5">
    <location>
        <begin position="85"/>
        <end position="106"/>
    </location>
</feature>
<feature type="transmembrane region" description="Helical" evidence="5">
    <location>
        <begin position="278"/>
        <end position="299"/>
    </location>
</feature>
<dbReference type="STRING" id="1121391.SAMN02745206_02820"/>
<accession>A0A1M5F7J6</accession>
<keyword evidence="7" id="KW-1185">Reference proteome</keyword>
<dbReference type="InterPro" id="IPR002781">
    <property type="entry name" value="TM_pro_TauE-like"/>
</dbReference>
<feature type="transmembrane region" description="Helical" evidence="5">
    <location>
        <begin position="182"/>
        <end position="205"/>
    </location>
</feature>
<dbReference type="GO" id="GO:0005886">
    <property type="term" value="C:plasma membrane"/>
    <property type="evidence" value="ECO:0007669"/>
    <property type="project" value="UniProtKB-SubCell"/>
</dbReference>
<dbReference type="PANTHER" id="PTHR43483:SF3">
    <property type="entry name" value="MEMBRANE TRANSPORTER PROTEIN HI_0806-RELATED"/>
    <property type="match status" value="1"/>
</dbReference>
<protein>
    <recommendedName>
        <fullName evidence="5">Probable membrane transporter protein</fullName>
    </recommendedName>
</protein>
<keyword evidence="4 5" id="KW-0472">Membrane</keyword>
<gene>
    <name evidence="6" type="ORF">SAMN02745206_02820</name>
</gene>
<dbReference type="AlphaFoldDB" id="A0A1M5F7J6"/>
<dbReference type="EMBL" id="FQVB01000030">
    <property type="protein sequence ID" value="SHF87467.1"/>
    <property type="molecule type" value="Genomic_DNA"/>
</dbReference>
<feature type="transmembrane region" description="Helical" evidence="5">
    <location>
        <begin position="253"/>
        <end position="272"/>
    </location>
</feature>
<keyword evidence="2 5" id="KW-0812">Transmembrane</keyword>
<feature type="transmembrane region" description="Helical" evidence="5">
    <location>
        <begin position="217"/>
        <end position="241"/>
    </location>
</feature>
<evidence type="ECO:0000256" key="5">
    <source>
        <dbReference type="RuleBase" id="RU363041"/>
    </source>
</evidence>
<evidence type="ECO:0000256" key="1">
    <source>
        <dbReference type="ARBA" id="ARBA00004141"/>
    </source>
</evidence>
<feature type="transmembrane region" description="Helical" evidence="5">
    <location>
        <begin position="20"/>
        <end position="46"/>
    </location>
</feature>
<proteinExistence type="inferred from homology"/>
<evidence type="ECO:0000256" key="3">
    <source>
        <dbReference type="ARBA" id="ARBA00022989"/>
    </source>
</evidence>
<comment type="subcellular location">
    <subcellularLocation>
        <location evidence="5">Cell membrane</location>
        <topology evidence="5">Multi-pass membrane protein</topology>
    </subcellularLocation>
    <subcellularLocation>
        <location evidence="1">Membrane</location>
        <topology evidence="1">Multi-pass membrane protein</topology>
    </subcellularLocation>
</comment>
<evidence type="ECO:0000313" key="6">
    <source>
        <dbReference type="EMBL" id="SHF87467.1"/>
    </source>
</evidence>
<evidence type="ECO:0000256" key="4">
    <source>
        <dbReference type="ARBA" id="ARBA00023136"/>
    </source>
</evidence>
<feature type="transmembrane region" description="Helical" evidence="5">
    <location>
        <begin position="118"/>
        <end position="135"/>
    </location>
</feature>
<sequence length="305" mass="32311">MEALDGLRWHFTVSGVDTYWFLPPLVMLCISSLTSMGGVSGAFILLPFQMSVLGYTAPGVSATNFVYNIVSIPVGVLRHIRSGRLCWPLFWLLVGSTLPGVFLGYYIRLVYLPQPGRFKIFVGAVLAYLGLRTLWSTWQEAKPGNGTPKAPPAGRITGGTLSLTRGTIVFGDRIYSYPTLPLAGTSLAVGVIGGAYGIGGGALMAPFVISVLNLPPYVVSGATLFSTWCTSVVAALFYAFGPTFGTQANAAPDWLLGSLFGVGGLLGIYLGARLQQHVPAVVIKGILAAAVLFVAFRYLRPLLGG</sequence>
<evidence type="ECO:0000313" key="7">
    <source>
        <dbReference type="Proteomes" id="UP000184076"/>
    </source>
</evidence>
<dbReference type="Pfam" id="PF01925">
    <property type="entry name" value="TauE"/>
    <property type="match status" value="1"/>
</dbReference>
<evidence type="ECO:0000256" key="2">
    <source>
        <dbReference type="ARBA" id="ARBA00022692"/>
    </source>
</evidence>
<dbReference type="PANTHER" id="PTHR43483">
    <property type="entry name" value="MEMBRANE TRANSPORTER PROTEIN HI_0806-RELATED"/>
    <property type="match status" value="1"/>
</dbReference>
<reference evidence="7" key="1">
    <citation type="submission" date="2016-11" db="EMBL/GenBank/DDBJ databases">
        <authorList>
            <person name="Varghese N."/>
            <person name="Submissions S."/>
        </authorList>
    </citation>
    <scope>NUCLEOTIDE SEQUENCE [LARGE SCALE GENOMIC DNA]</scope>
    <source>
        <strain evidence="7">DSM 9756</strain>
    </source>
</reference>
<dbReference type="Proteomes" id="UP000184076">
    <property type="component" value="Unassembled WGS sequence"/>
</dbReference>
<dbReference type="RefSeq" id="WP_073040563.1">
    <property type="nucleotide sequence ID" value="NZ_FQVB01000030.1"/>
</dbReference>
<dbReference type="OrthoDB" id="9788634at2"/>
<keyword evidence="3 5" id="KW-1133">Transmembrane helix</keyword>
<name>A0A1M5F7J6_9BACT</name>
<organism evidence="6 7">
    <name type="scientific">Desulfacinum infernum DSM 9756</name>
    <dbReference type="NCBI Taxonomy" id="1121391"/>
    <lineage>
        <taxon>Bacteria</taxon>
        <taxon>Pseudomonadati</taxon>
        <taxon>Thermodesulfobacteriota</taxon>
        <taxon>Syntrophobacteria</taxon>
        <taxon>Syntrophobacterales</taxon>
        <taxon>Syntrophobacteraceae</taxon>
        <taxon>Desulfacinum</taxon>
    </lineage>
</organism>
<comment type="similarity">
    <text evidence="5">Belongs to the 4-toluene sulfonate uptake permease (TSUP) (TC 2.A.102) family.</text>
</comment>